<evidence type="ECO:0000313" key="3">
    <source>
        <dbReference type="EMBL" id="MFC5492467.1"/>
    </source>
</evidence>
<evidence type="ECO:0000259" key="2">
    <source>
        <dbReference type="Pfam" id="PF13810"/>
    </source>
</evidence>
<accession>A0ABW0N0L9</accession>
<organism evidence="3 4">
    <name type="scientific">Nocardioides caricicola</name>
    <dbReference type="NCBI Taxonomy" id="634770"/>
    <lineage>
        <taxon>Bacteria</taxon>
        <taxon>Bacillati</taxon>
        <taxon>Actinomycetota</taxon>
        <taxon>Actinomycetes</taxon>
        <taxon>Propionibacteriales</taxon>
        <taxon>Nocardioidaceae</taxon>
        <taxon>Nocardioides</taxon>
    </lineage>
</organism>
<name>A0ABW0N0L9_9ACTN</name>
<evidence type="ECO:0000313" key="4">
    <source>
        <dbReference type="Proteomes" id="UP001595956"/>
    </source>
</evidence>
<keyword evidence="4" id="KW-1185">Reference proteome</keyword>
<gene>
    <name evidence="3" type="ORF">ACFPKY_05130</name>
</gene>
<protein>
    <submittedName>
        <fullName evidence="3">DUF4185 domain-containing protein</fullName>
    </submittedName>
</protein>
<feature type="region of interest" description="Disordered" evidence="1">
    <location>
        <begin position="358"/>
        <end position="379"/>
    </location>
</feature>
<dbReference type="InterPro" id="IPR025442">
    <property type="entry name" value="DUF4185"/>
</dbReference>
<evidence type="ECO:0000256" key="1">
    <source>
        <dbReference type="SAM" id="MobiDB-lite"/>
    </source>
</evidence>
<sequence length="379" mass="40835">MRYVGLVLLAALALGACGTEERPDSAAPAYRIEPSCPHTAQHLQGLTVDQLNRIVASADLPAWKAADIGSSAELRDGRMVWVFGDTIRAEGFSPRLVANSMLVSDGACVAQLRTADDGPVIPDIGPDEVHWPMSVVAMPPSQQYAGLGIDEVLVVMTARTQRGTDNLDFQYLGTSAAVFTLQDGGSPQLMEVVEVTPDDEALDQVNWGAAATVFGPWFYVFGTRATGQEFGRELYVGRSAVSDPANRSRWEFWDGQAWQGEQSRAAAVLPARGGVSQTLSVDHLDGQWVAVSKRDGDLGDFVYVWTAPEPYGPWTPKKGIAAPAGFDTGELKYAPLAHPEVPLANGKLLVSISRNTTDPQQLFEDPEVGLPEFAEVERP</sequence>
<dbReference type="EMBL" id="JBHSMD010000002">
    <property type="protein sequence ID" value="MFC5492467.1"/>
    <property type="molecule type" value="Genomic_DNA"/>
</dbReference>
<feature type="domain" description="DUF4185" evidence="2">
    <location>
        <begin position="211"/>
        <end position="353"/>
    </location>
</feature>
<dbReference type="PROSITE" id="PS51257">
    <property type="entry name" value="PROKAR_LIPOPROTEIN"/>
    <property type="match status" value="1"/>
</dbReference>
<dbReference type="RefSeq" id="WP_345170794.1">
    <property type="nucleotide sequence ID" value="NZ_BAABFQ010000003.1"/>
</dbReference>
<comment type="caution">
    <text evidence="3">The sequence shown here is derived from an EMBL/GenBank/DDBJ whole genome shotgun (WGS) entry which is preliminary data.</text>
</comment>
<reference evidence="4" key="1">
    <citation type="journal article" date="2019" name="Int. J. Syst. Evol. Microbiol.">
        <title>The Global Catalogue of Microorganisms (GCM) 10K type strain sequencing project: providing services to taxonomists for standard genome sequencing and annotation.</title>
        <authorList>
            <consortium name="The Broad Institute Genomics Platform"/>
            <consortium name="The Broad Institute Genome Sequencing Center for Infectious Disease"/>
            <person name="Wu L."/>
            <person name="Ma J."/>
        </authorList>
    </citation>
    <scope>NUCLEOTIDE SEQUENCE [LARGE SCALE GENOMIC DNA]</scope>
    <source>
        <strain evidence="4">KACC 13778</strain>
    </source>
</reference>
<dbReference type="Proteomes" id="UP001595956">
    <property type="component" value="Unassembled WGS sequence"/>
</dbReference>
<proteinExistence type="predicted"/>
<dbReference type="Pfam" id="PF13810">
    <property type="entry name" value="DUF4185"/>
    <property type="match status" value="1"/>
</dbReference>